<gene>
    <name evidence="2" type="ORF">GCM10007096_01400</name>
</gene>
<accession>A0A8J3EJ05</accession>
<protein>
    <recommendedName>
        <fullName evidence="4">Lipoprotein</fullName>
    </recommendedName>
</protein>
<keyword evidence="1" id="KW-0732">Signal</keyword>
<dbReference type="PROSITE" id="PS51257">
    <property type="entry name" value="PROKAR_LIPOPROTEIN"/>
    <property type="match status" value="1"/>
</dbReference>
<evidence type="ECO:0000256" key="1">
    <source>
        <dbReference type="SAM" id="SignalP"/>
    </source>
</evidence>
<dbReference type="Proteomes" id="UP000656813">
    <property type="component" value="Unassembled WGS sequence"/>
</dbReference>
<organism evidence="2 3">
    <name type="scientific">Pullulanibacillus pueri</name>
    <dbReference type="NCBI Taxonomy" id="1437324"/>
    <lineage>
        <taxon>Bacteria</taxon>
        <taxon>Bacillati</taxon>
        <taxon>Bacillota</taxon>
        <taxon>Bacilli</taxon>
        <taxon>Bacillales</taxon>
        <taxon>Sporolactobacillaceae</taxon>
        <taxon>Pullulanibacillus</taxon>
    </lineage>
</organism>
<dbReference type="EMBL" id="BMFV01000001">
    <property type="protein sequence ID" value="GGH73802.1"/>
    <property type="molecule type" value="Genomic_DNA"/>
</dbReference>
<proteinExistence type="predicted"/>
<evidence type="ECO:0000313" key="2">
    <source>
        <dbReference type="EMBL" id="GGH73802.1"/>
    </source>
</evidence>
<keyword evidence="3" id="KW-1185">Reference proteome</keyword>
<evidence type="ECO:0008006" key="4">
    <source>
        <dbReference type="Google" id="ProtNLM"/>
    </source>
</evidence>
<evidence type="ECO:0000313" key="3">
    <source>
        <dbReference type="Proteomes" id="UP000656813"/>
    </source>
</evidence>
<dbReference type="AlphaFoldDB" id="A0A8J3EJ05"/>
<name>A0A8J3EJ05_9BACL</name>
<dbReference type="RefSeq" id="WP_188495047.1">
    <property type="nucleotide sequence ID" value="NZ_BMFV01000001.1"/>
</dbReference>
<comment type="caution">
    <text evidence="2">The sequence shown here is derived from an EMBL/GenBank/DDBJ whole genome shotgun (WGS) entry which is preliminary data.</text>
</comment>
<feature type="chain" id="PRO_5038340671" description="Lipoprotein" evidence="1">
    <location>
        <begin position="23"/>
        <end position="119"/>
    </location>
</feature>
<reference evidence="2" key="1">
    <citation type="journal article" date="2014" name="Int. J. Syst. Evol. Microbiol.">
        <title>Complete genome sequence of Corynebacterium casei LMG S-19264T (=DSM 44701T), isolated from a smear-ripened cheese.</title>
        <authorList>
            <consortium name="US DOE Joint Genome Institute (JGI-PGF)"/>
            <person name="Walter F."/>
            <person name="Albersmeier A."/>
            <person name="Kalinowski J."/>
            <person name="Ruckert C."/>
        </authorList>
    </citation>
    <scope>NUCLEOTIDE SEQUENCE</scope>
    <source>
        <strain evidence="2">CGMCC 1.12777</strain>
    </source>
</reference>
<feature type="signal peptide" evidence="1">
    <location>
        <begin position="1"/>
        <end position="22"/>
    </location>
</feature>
<sequence length="119" mass="13369">MKKRSVVLSLLLIILMVTSACSTTQRTASWAYRFVVVDGISYSASKNSTVTNKSDVGKKIGVVKRNVEDMDAGHKAYDQKNFDSNFLNKGTCLYESLKNKKAIIYEEKDKFYLITQVGN</sequence>
<reference evidence="2" key="2">
    <citation type="submission" date="2020-09" db="EMBL/GenBank/DDBJ databases">
        <authorList>
            <person name="Sun Q."/>
            <person name="Zhou Y."/>
        </authorList>
    </citation>
    <scope>NUCLEOTIDE SEQUENCE</scope>
    <source>
        <strain evidence="2">CGMCC 1.12777</strain>
    </source>
</reference>